<evidence type="ECO:0000256" key="3">
    <source>
        <dbReference type="ARBA" id="ARBA00022989"/>
    </source>
</evidence>
<evidence type="ECO:0000256" key="2">
    <source>
        <dbReference type="ARBA" id="ARBA00022692"/>
    </source>
</evidence>
<dbReference type="Pfam" id="PF00335">
    <property type="entry name" value="Tetraspanin"/>
    <property type="match status" value="1"/>
</dbReference>
<name>A0A1I8IQ73_9PLAT</name>
<evidence type="ECO:0000313" key="8">
    <source>
        <dbReference type="WBParaSite" id="maker-uti_cns_0014874-snap-gene-0.3-mRNA-1"/>
    </source>
</evidence>
<comment type="subcellular location">
    <subcellularLocation>
        <location evidence="1">Membrane</location>
        <topology evidence="1">Multi-pass membrane protein</topology>
    </subcellularLocation>
</comment>
<feature type="transmembrane region" description="Helical" evidence="6">
    <location>
        <begin position="259"/>
        <end position="284"/>
    </location>
</feature>
<dbReference type="WBParaSite" id="maker-uti_cns_0014874-snap-gene-0.3-mRNA-1">
    <property type="protein sequence ID" value="maker-uti_cns_0014874-snap-gene-0.3-mRNA-1"/>
    <property type="gene ID" value="maker-uti_cns_0014874-snap-gene-0.3"/>
</dbReference>
<keyword evidence="2 6" id="KW-0812">Transmembrane</keyword>
<evidence type="ECO:0000256" key="6">
    <source>
        <dbReference type="SAM" id="Phobius"/>
    </source>
</evidence>
<keyword evidence="3 6" id="KW-1133">Transmembrane helix</keyword>
<feature type="transmembrane region" description="Helical" evidence="6">
    <location>
        <begin position="92"/>
        <end position="117"/>
    </location>
</feature>
<feature type="region of interest" description="Disordered" evidence="5">
    <location>
        <begin position="480"/>
        <end position="503"/>
    </location>
</feature>
<dbReference type="InterPro" id="IPR018499">
    <property type="entry name" value="Tetraspanin/Peripherin"/>
</dbReference>
<evidence type="ECO:0000256" key="1">
    <source>
        <dbReference type="ARBA" id="ARBA00004141"/>
    </source>
</evidence>
<evidence type="ECO:0000256" key="4">
    <source>
        <dbReference type="ARBA" id="ARBA00023136"/>
    </source>
</evidence>
<accession>A0A1I8IQ73</accession>
<dbReference type="PANTHER" id="PTHR19282:SF544">
    <property type="entry name" value="TETRASPANIN"/>
    <property type="match status" value="1"/>
</dbReference>
<evidence type="ECO:0000256" key="5">
    <source>
        <dbReference type="SAM" id="MobiDB-lite"/>
    </source>
</evidence>
<proteinExistence type="predicted"/>
<evidence type="ECO:0000313" key="7">
    <source>
        <dbReference type="Proteomes" id="UP000095280"/>
    </source>
</evidence>
<feature type="transmembrane region" description="Helical" evidence="6">
    <location>
        <begin position="12"/>
        <end position="33"/>
    </location>
</feature>
<dbReference type="GO" id="GO:0005886">
    <property type="term" value="C:plasma membrane"/>
    <property type="evidence" value="ECO:0007669"/>
    <property type="project" value="TreeGrafter"/>
</dbReference>
<dbReference type="AlphaFoldDB" id="A0A1I8IQ73"/>
<feature type="transmembrane region" description="Helical" evidence="6">
    <location>
        <begin position="59"/>
        <end position="85"/>
    </location>
</feature>
<organism evidence="7 8">
    <name type="scientific">Macrostomum lignano</name>
    <dbReference type="NCBI Taxonomy" id="282301"/>
    <lineage>
        <taxon>Eukaryota</taxon>
        <taxon>Metazoa</taxon>
        <taxon>Spiralia</taxon>
        <taxon>Lophotrochozoa</taxon>
        <taxon>Platyhelminthes</taxon>
        <taxon>Rhabditophora</taxon>
        <taxon>Macrostomorpha</taxon>
        <taxon>Macrostomida</taxon>
        <taxon>Macrostomidae</taxon>
        <taxon>Macrostomum</taxon>
    </lineage>
</organism>
<keyword evidence="4 6" id="KW-0472">Membrane</keyword>
<dbReference type="PANTHER" id="PTHR19282">
    <property type="entry name" value="TETRASPANIN"/>
    <property type="match status" value="1"/>
</dbReference>
<sequence length="573" mass="60346">MTVSLAKLVMIVFSIFYLLLGTTCLGLGIWIVVSKSELFRFINVINHAEISSAANQHGLFLAAGYILIITGSSMLLVGCCGYCGAIKESKHLLAWYVILMGLGLGVEVAVAVIAGVFQNHIRTSSELGMFDLQDRMFVAMPDYQNGQISEDKKTVTMLINYLQIKFECCGAVVPGDIALSSSFLESNGSYDGRQLTFPVTCCQVRQDQKPAVLNSRGSIFDSLDRLNSTLVDADCPFTGNTLHTKTCISSIVSFSNRHAVPIIVIASLVAFCEVIGVVIACCLIRDINSKRLKGCSPLEAAPPVAVAGETRSHVLPTAAKATADHPEAAGSATAITDFASTSAASAAVQSDISVVFLLHRQSGIEQILRQPSRSSSSAAAVAAAAAGVAAAPGVVLTGSVEVAAAAHSADVPSETHSEQSTAAEEPAEVAAAAAAVCAEAADQEQPVLIANRPRPALLGLRFGFRFRFLSRRTKDVASSASGKLQLGAAGPREAKFNGPGKGRENSLQPCLLQDFKLMSCAASGRRLKTTPLCRRWPSFSSELTMATGPRLALGANEASVVFRAEPCGTEVQF</sequence>
<dbReference type="Proteomes" id="UP000095280">
    <property type="component" value="Unplaced"/>
</dbReference>
<dbReference type="PRINTS" id="PR00259">
    <property type="entry name" value="TMFOUR"/>
</dbReference>
<protein>
    <submittedName>
        <fullName evidence="8">Tetraspanin</fullName>
    </submittedName>
</protein>
<reference evidence="8" key="1">
    <citation type="submission" date="2016-11" db="UniProtKB">
        <authorList>
            <consortium name="WormBaseParasite"/>
        </authorList>
    </citation>
    <scope>IDENTIFICATION</scope>
</reference>
<keyword evidence="7" id="KW-1185">Reference proteome</keyword>